<dbReference type="SUPFAM" id="SSF51261">
    <property type="entry name" value="Duplicated hybrid motif"/>
    <property type="match status" value="1"/>
</dbReference>
<accession>A0ABV1APE5</accession>
<evidence type="ECO:0000256" key="3">
    <source>
        <dbReference type="ARBA" id="ARBA00022475"/>
    </source>
</evidence>
<evidence type="ECO:0000256" key="8">
    <source>
        <dbReference type="ARBA" id="ARBA00022777"/>
    </source>
</evidence>
<dbReference type="InterPro" id="IPR001127">
    <property type="entry name" value="PTS_EIIA_1_perm"/>
</dbReference>
<feature type="transmembrane region" description="Helical" evidence="13">
    <location>
        <begin position="178"/>
        <end position="200"/>
    </location>
</feature>
<evidence type="ECO:0000256" key="9">
    <source>
        <dbReference type="ARBA" id="ARBA00022989"/>
    </source>
</evidence>
<reference evidence="17 18" key="1">
    <citation type="submission" date="2024-03" db="EMBL/GenBank/DDBJ databases">
        <title>Human intestinal bacterial collection.</title>
        <authorList>
            <person name="Pauvert C."/>
            <person name="Hitch T.C.A."/>
            <person name="Clavel T."/>
        </authorList>
    </citation>
    <scope>NUCLEOTIDE SEQUENCE [LARGE SCALE GENOMIC DNA]</scope>
    <source>
        <strain evidence="17 18">CLA-AA-H95</strain>
    </source>
</reference>
<evidence type="ECO:0000256" key="1">
    <source>
        <dbReference type="ARBA" id="ARBA00004651"/>
    </source>
</evidence>
<keyword evidence="10 13" id="KW-0472">Membrane</keyword>
<evidence type="ECO:0000256" key="11">
    <source>
        <dbReference type="PROSITE-ProRule" id="PRU00421"/>
    </source>
</evidence>
<evidence type="ECO:0000259" key="14">
    <source>
        <dbReference type="PROSITE" id="PS51093"/>
    </source>
</evidence>
<comment type="caution">
    <text evidence="17">The sequence shown here is derived from an EMBL/GenBank/DDBJ whole genome shotgun (WGS) entry which is preliminary data.</text>
</comment>
<keyword evidence="9 13" id="KW-1133">Transmembrane helix</keyword>
<dbReference type="InterPro" id="IPR036878">
    <property type="entry name" value="Glu_permease_IIB"/>
</dbReference>
<feature type="compositionally biased region" description="Low complexity" evidence="12">
    <location>
        <begin position="470"/>
        <end position="479"/>
    </location>
</feature>
<keyword evidence="18" id="KW-1185">Reference proteome</keyword>
<evidence type="ECO:0000256" key="12">
    <source>
        <dbReference type="SAM" id="MobiDB-lite"/>
    </source>
</evidence>
<dbReference type="InterPro" id="IPR050558">
    <property type="entry name" value="PTS_Sugar-Specific_Components"/>
</dbReference>
<keyword evidence="5" id="KW-0808">Transferase</keyword>
<dbReference type="InterPro" id="IPR011055">
    <property type="entry name" value="Dup_hybrid_motif"/>
</dbReference>
<dbReference type="PROSITE" id="PS51098">
    <property type="entry name" value="PTS_EIIB_TYPE_1"/>
    <property type="match status" value="1"/>
</dbReference>
<dbReference type="Pfam" id="PF02378">
    <property type="entry name" value="PTS_EIIC"/>
    <property type="match status" value="1"/>
</dbReference>
<dbReference type="PANTHER" id="PTHR30175">
    <property type="entry name" value="PHOSPHOTRANSFERASE SYSTEM TRANSPORT PROTEIN"/>
    <property type="match status" value="1"/>
</dbReference>
<feature type="transmembrane region" description="Helical" evidence="13">
    <location>
        <begin position="392"/>
        <end position="412"/>
    </location>
</feature>
<dbReference type="SUPFAM" id="SSF55604">
    <property type="entry name" value="Glucose permease domain IIB"/>
    <property type="match status" value="1"/>
</dbReference>
<proteinExistence type="predicted"/>
<feature type="transmembrane region" description="Helical" evidence="13">
    <location>
        <begin position="432"/>
        <end position="453"/>
    </location>
</feature>
<evidence type="ECO:0000259" key="15">
    <source>
        <dbReference type="PROSITE" id="PS51098"/>
    </source>
</evidence>
<keyword evidence="3" id="KW-1003">Cell membrane</keyword>
<dbReference type="EMBL" id="JBBMEI010000030">
    <property type="protein sequence ID" value="MEQ2358784.1"/>
    <property type="molecule type" value="Genomic_DNA"/>
</dbReference>
<dbReference type="Gene3D" id="3.30.1360.60">
    <property type="entry name" value="Glucose permease domain IIB"/>
    <property type="match status" value="1"/>
</dbReference>
<feature type="region of interest" description="Disordered" evidence="12">
    <location>
        <begin position="464"/>
        <end position="485"/>
    </location>
</feature>
<evidence type="ECO:0000256" key="7">
    <source>
        <dbReference type="ARBA" id="ARBA00022692"/>
    </source>
</evidence>
<dbReference type="Proteomes" id="UP001446032">
    <property type="component" value="Unassembled WGS sequence"/>
</dbReference>
<keyword evidence="7 13" id="KW-0812">Transmembrane</keyword>
<dbReference type="Pfam" id="PF00367">
    <property type="entry name" value="PTS_EIIB"/>
    <property type="match status" value="1"/>
</dbReference>
<evidence type="ECO:0000256" key="13">
    <source>
        <dbReference type="SAM" id="Phobius"/>
    </source>
</evidence>
<gene>
    <name evidence="17" type="ORF">WMO75_10635</name>
</gene>
<evidence type="ECO:0000259" key="16">
    <source>
        <dbReference type="PROSITE" id="PS51103"/>
    </source>
</evidence>
<protein>
    <submittedName>
        <fullName evidence="17">Glucose PTS transporter subunit IIA</fullName>
    </submittedName>
</protein>
<evidence type="ECO:0000256" key="10">
    <source>
        <dbReference type="ARBA" id="ARBA00023136"/>
    </source>
</evidence>
<name>A0ABV1APE5_9FIRM</name>
<evidence type="ECO:0000256" key="2">
    <source>
        <dbReference type="ARBA" id="ARBA00022448"/>
    </source>
</evidence>
<feature type="active site" description="Phosphocysteine intermediate; for EIIB activity" evidence="11">
    <location>
        <position position="28"/>
    </location>
</feature>
<organism evidence="17 18">
    <name type="scientific">Blautia intestinihominis</name>
    <dbReference type="NCBI Taxonomy" id="3133152"/>
    <lineage>
        <taxon>Bacteria</taxon>
        <taxon>Bacillati</taxon>
        <taxon>Bacillota</taxon>
        <taxon>Clostridia</taxon>
        <taxon>Lachnospirales</taxon>
        <taxon>Lachnospiraceae</taxon>
        <taxon>Blautia</taxon>
    </lineage>
</organism>
<feature type="transmembrane region" description="Helical" evidence="13">
    <location>
        <begin position="114"/>
        <end position="135"/>
    </location>
</feature>
<keyword evidence="2" id="KW-0813">Transport</keyword>
<feature type="domain" description="PTS EIIA type-1" evidence="14">
    <location>
        <begin position="510"/>
        <end position="614"/>
    </location>
</feature>
<feature type="transmembrane region" description="Helical" evidence="13">
    <location>
        <begin position="251"/>
        <end position="274"/>
    </location>
</feature>
<feature type="transmembrane region" description="Helical" evidence="13">
    <location>
        <begin position="220"/>
        <end position="239"/>
    </location>
</feature>
<keyword evidence="6" id="KW-0598">Phosphotransferase system</keyword>
<evidence type="ECO:0000313" key="17">
    <source>
        <dbReference type="EMBL" id="MEQ2358784.1"/>
    </source>
</evidence>
<feature type="domain" description="PTS EIIB type-1" evidence="15">
    <location>
        <begin position="6"/>
        <end position="89"/>
    </location>
</feature>
<dbReference type="PROSITE" id="PS51103">
    <property type="entry name" value="PTS_EIIC_TYPE_1"/>
    <property type="match status" value="1"/>
</dbReference>
<feature type="domain" description="PTS EIIC type-1" evidence="16">
    <location>
        <begin position="109"/>
        <end position="468"/>
    </location>
</feature>
<dbReference type="PROSITE" id="PS51093">
    <property type="entry name" value="PTS_EIIA_TYPE_1"/>
    <property type="match status" value="1"/>
</dbReference>
<dbReference type="NCBIfam" id="TIGR00826">
    <property type="entry name" value="EIIB_glc"/>
    <property type="match status" value="1"/>
</dbReference>
<evidence type="ECO:0000313" key="18">
    <source>
        <dbReference type="Proteomes" id="UP001446032"/>
    </source>
</evidence>
<keyword evidence="8" id="KW-0418">Kinase</keyword>
<feature type="transmembrane region" description="Helical" evidence="13">
    <location>
        <begin position="147"/>
        <end position="171"/>
    </location>
</feature>
<evidence type="ECO:0000256" key="4">
    <source>
        <dbReference type="ARBA" id="ARBA00022597"/>
    </source>
</evidence>
<dbReference type="CDD" id="cd00212">
    <property type="entry name" value="PTS_IIB_glc"/>
    <property type="match status" value="1"/>
</dbReference>
<dbReference type="RefSeq" id="WP_349078010.1">
    <property type="nucleotide sequence ID" value="NZ_JBBMEI010000030.1"/>
</dbReference>
<keyword evidence="4" id="KW-0762">Sugar transport</keyword>
<dbReference type="Gene3D" id="2.70.70.10">
    <property type="entry name" value="Glucose Permease (Domain IIA)"/>
    <property type="match status" value="1"/>
</dbReference>
<sequence>MAMDYAKCAKEIFDAVGGRSNLVSAAHCATRLRLVTVDNSKIDMKKLENIDGVKGVFSNNGQLQLIIGTGTVNKVYDEFLKVSGMTAATKEEVKAAAVAKQPVFKRMIKALGDVFVPILPAIVASGLMMGLVEALGKAMPAFAGSDWYGILDLFSNTAFTFLPILIAVSAARVFGGNIFLGAVIGMIMIHPNLINAWSVASMDAADIPVWHLFGFSIRQVGYQGHVIPVIIAVWIMCKLENWLHKHVPEMIDLFVTPLCTVLITGFLTIGLIGPVFSTAETYVLEFASWIITVGHGIGAMIMGAIYPLTVVCGIHHMYNVIEAGMLASDGVNIWMPIASAANFAQGAACLAVGLKARNYKTKSISIPSALSAALGITEPAIFGVNLRFMKPLVCGMAGGAVGALLGSIFHIGATSYGVTGIPGFLTTLDYSAQYAIMLAVSFAVAFALTWFTWKEDPEDAKVTAAKTDDAPTAEPTATEETAEEVTVDGTAKKLYAPIQGTIVPRNEIPDDTFAAGVLGNGVGIDPEEGVVVAPFDGEISSVTDTKHAIGITGPADMEVLIHVGVDTVNMKGDGFELLVEEGQKVKAGQKLMTFDIAKIKAAGYSPVAAVLLTNSDDYPEFKVVKTGKTQRLEEVFTV</sequence>
<dbReference type="InterPro" id="IPR003352">
    <property type="entry name" value="PTS_EIIC"/>
</dbReference>
<feature type="transmembrane region" description="Helical" evidence="13">
    <location>
        <begin position="286"/>
        <end position="308"/>
    </location>
</feature>
<dbReference type="InterPro" id="IPR001996">
    <property type="entry name" value="PTS_IIB_1"/>
</dbReference>
<dbReference type="PANTHER" id="PTHR30175:SF7">
    <property type="entry name" value="NEGATIVE REGULATOR OF SACY ACTIVITY"/>
    <property type="match status" value="1"/>
</dbReference>
<evidence type="ECO:0000256" key="6">
    <source>
        <dbReference type="ARBA" id="ARBA00022683"/>
    </source>
</evidence>
<dbReference type="Pfam" id="PF00358">
    <property type="entry name" value="PTS_EIIA_1"/>
    <property type="match status" value="1"/>
</dbReference>
<dbReference type="InterPro" id="IPR013013">
    <property type="entry name" value="PTS_EIIC_1"/>
</dbReference>
<comment type="subcellular location">
    <subcellularLocation>
        <location evidence="1">Cell membrane</location>
        <topology evidence="1">Multi-pass membrane protein</topology>
    </subcellularLocation>
</comment>
<dbReference type="NCBIfam" id="TIGR00830">
    <property type="entry name" value="PTBA"/>
    <property type="match status" value="1"/>
</dbReference>
<evidence type="ECO:0000256" key="5">
    <source>
        <dbReference type="ARBA" id="ARBA00022679"/>
    </source>
</evidence>
<dbReference type="InterPro" id="IPR018113">
    <property type="entry name" value="PTrfase_EIIB_Cys"/>
</dbReference>